<dbReference type="RefSeq" id="WP_095594683.1">
    <property type="nucleotide sequence ID" value="NZ_BMKN01000002.1"/>
</dbReference>
<sequence>MTGDYFLVGAVIMGLLSFPSLLGAFTHGRSFLMPILLLVGSGVSLVMTFRYKPEGFGFEEIPDSFIRVIGAFLN</sequence>
<accession>A0A917ALE7</accession>
<keyword evidence="1" id="KW-0472">Membrane</keyword>
<feature type="transmembrane region" description="Helical" evidence="1">
    <location>
        <begin position="5"/>
        <end position="25"/>
    </location>
</feature>
<evidence type="ECO:0000256" key="1">
    <source>
        <dbReference type="SAM" id="Phobius"/>
    </source>
</evidence>
<comment type="caution">
    <text evidence="2">The sequence shown here is derived from an EMBL/GenBank/DDBJ whole genome shotgun (WGS) entry which is preliminary data.</text>
</comment>
<protein>
    <submittedName>
        <fullName evidence="2">Uncharacterized protein</fullName>
    </submittedName>
</protein>
<keyword evidence="1" id="KW-1133">Transmembrane helix</keyword>
<reference evidence="2" key="2">
    <citation type="submission" date="2020-09" db="EMBL/GenBank/DDBJ databases">
        <authorList>
            <person name="Sun Q."/>
            <person name="Zhou Y."/>
        </authorList>
    </citation>
    <scope>NUCLEOTIDE SEQUENCE</scope>
    <source>
        <strain evidence="2">CGMCC 1.16012</strain>
    </source>
</reference>
<keyword evidence="3" id="KW-1185">Reference proteome</keyword>
<organism evidence="2 3">
    <name type="scientific">Actibacterium pelagium</name>
    <dbReference type="NCBI Taxonomy" id="2029103"/>
    <lineage>
        <taxon>Bacteria</taxon>
        <taxon>Pseudomonadati</taxon>
        <taxon>Pseudomonadota</taxon>
        <taxon>Alphaproteobacteria</taxon>
        <taxon>Rhodobacterales</taxon>
        <taxon>Roseobacteraceae</taxon>
        <taxon>Actibacterium</taxon>
    </lineage>
</organism>
<reference evidence="2" key="1">
    <citation type="journal article" date="2014" name="Int. J. Syst. Evol. Microbiol.">
        <title>Complete genome sequence of Corynebacterium casei LMG S-19264T (=DSM 44701T), isolated from a smear-ripened cheese.</title>
        <authorList>
            <consortium name="US DOE Joint Genome Institute (JGI-PGF)"/>
            <person name="Walter F."/>
            <person name="Albersmeier A."/>
            <person name="Kalinowski J."/>
            <person name="Ruckert C."/>
        </authorList>
    </citation>
    <scope>NUCLEOTIDE SEQUENCE</scope>
    <source>
        <strain evidence="2">CGMCC 1.16012</strain>
    </source>
</reference>
<proteinExistence type="predicted"/>
<feature type="transmembrane region" description="Helical" evidence="1">
    <location>
        <begin position="31"/>
        <end position="49"/>
    </location>
</feature>
<evidence type="ECO:0000313" key="2">
    <source>
        <dbReference type="EMBL" id="GGE58922.1"/>
    </source>
</evidence>
<keyword evidence="1" id="KW-0812">Transmembrane</keyword>
<dbReference type="EMBL" id="BMKN01000002">
    <property type="protein sequence ID" value="GGE58922.1"/>
    <property type="molecule type" value="Genomic_DNA"/>
</dbReference>
<evidence type="ECO:0000313" key="3">
    <source>
        <dbReference type="Proteomes" id="UP000606730"/>
    </source>
</evidence>
<dbReference type="AlphaFoldDB" id="A0A917ALE7"/>
<dbReference type="Proteomes" id="UP000606730">
    <property type="component" value="Unassembled WGS sequence"/>
</dbReference>
<gene>
    <name evidence="2" type="ORF">GCM10011517_28240</name>
</gene>
<name>A0A917ALE7_9RHOB</name>
<dbReference type="OrthoDB" id="7875801at2"/>